<dbReference type="PANTHER" id="PTHR35569">
    <property type="entry name" value="CYANAMIDE HYDRATASE DDI2-RELATED"/>
    <property type="match status" value="1"/>
</dbReference>
<dbReference type="OrthoDB" id="2378324at2759"/>
<evidence type="ECO:0000313" key="2">
    <source>
        <dbReference type="EMBL" id="EXJ87427.1"/>
    </source>
</evidence>
<dbReference type="GeneID" id="19168506"/>
<protein>
    <recommendedName>
        <fullName evidence="1">HD domain-containing protein</fullName>
    </recommendedName>
</protein>
<dbReference type="STRING" id="1182542.W9Y3Q4"/>
<dbReference type="CDD" id="cd00077">
    <property type="entry name" value="HDc"/>
    <property type="match status" value="1"/>
</dbReference>
<dbReference type="eggNOG" id="ENOG502SPZ7">
    <property type="taxonomic scope" value="Eukaryota"/>
</dbReference>
<sequence length="250" mass="27760">MASSKFPSLPISQVTIPSTPLIDAAYSYVKQHTSECTLNHCLRSTAFSLMLLRKFPPLAAAKIDIECLVLSVLLHDMGWATTKTLLSTDKRFEVDGANIAREFIKSTNPDDQEWDKHRLQLVWDSIALHSTHSIAWHKEPEVFATNLGIVADFLGPNIPLPGGLVTVEEYKEIVAAFPRLGLKDEVVSILCGLCRDKPETTYDNFASDYGKIYGLDGKGNGKEEWIKTCDENNTAKNLMNGLASCAQWED</sequence>
<dbReference type="InterPro" id="IPR006674">
    <property type="entry name" value="HD_domain"/>
</dbReference>
<keyword evidence="3" id="KW-1185">Reference proteome</keyword>
<dbReference type="RefSeq" id="XP_007732706.1">
    <property type="nucleotide sequence ID" value="XM_007734516.1"/>
</dbReference>
<evidence type="ECO:0000259" key="1">
    <source>
        <dbReference type="Pfam" id="PF01966"/>
    </source>
</evidence>
<gene>
    <name evidence="2" type="ORF">A1O3_04387</name>
</gene>
<accession>W9Y3Q4</accession>
<evidence type="ECO:0000313" key="3">
    <source>
        <dbReference type="Proteomes" id="UP000019478"/>
    </source>
</evidence>
<reference evidence="2 3" key="1">
    <citation type="submission" date="2013-03" db="EMBL/GenBank/DDBJ databases">
        <title>The Genome Sequence of Capronia epimyces CBS 606.96.</title>
        <authorList>
            <consortium name="The Broad Institute Genomics Platform"/>
            <person name="Cuomo C."/>
            <person name="de Hoog S."/>
            <person name="Gorbushina A."/>
            <person name="Walker B."/>
            <person name="Young S.K."/>
            <person name="Zeng Q."/>
            <person name="Gargeya S."/>
            <person name="Fitzgerald M."/>
            <person name="Haas B."/>
            <person name="Abouelleil A."/>
            <person name="Allen A.W."/>
            <person name="Alvarado L."/>
            <person name="Arachchi H.M."/>
            <person name="Berlin A.M."/>
            <person name="Chapman S.B."/>
            <person name="Gainer-Dewar J."/>
            <person name="Goldberg J."/>
            <person name="Griggs A."/>
            <person name="Gujja S."/>
            <person name="Hansen M."/>
            <person name="Howarth C."/>
            <person name="Imamovic A."/>
            <person name="Ireland A."/>
            <person name="Larimer J."/>
            <person name="McCowan C."/>
            <person name="Murphy C."/>
            <person name="Pearson M."/>
            <person name="Poon T.W."/>
            <person name="Priest M."/>
            <person name="Roberts A."/>
            <person name="Saif S."/>
            <person name="Shea T."/>
            <person name="Sisk P."/>
            <person name="Sykes S."/>
            <person name="Wortman J."/>
            <person name="Nusbaum C."/>
            <person name="Birren B."/>
        </authorList>
    </citation>
    <scope>NUCLEOTIDE SEQUENCE [LARGE SCALE GENOMIC DNA]</scope>
    <source>
        <strain evidence="2 3">CBS 606.96</strain>
    </source>
</reference>
<organism evidence="2 3">
    <name type="scientific">Capronia epimyces CBS 606.96</name>
    <dbReference type="NCBI Taxonomy" id="1182542"/>
    <lineage>
        <taxon>Eukaryota</taxon>
        <taxon>Fungi</taxon>
        <taxon>Dikarya</taxon>
        <taxon>Ascomycota</taxon>
        <taxon>Pezizomycotina</taxon>
        <taxon>Eurotiomycetes</taxon>
        <taxon>Chaetothyriomycetidae</taxon>
        <taxon>Chaetothyriales</taxon>
        <taxon>Herpotrichiellaceae</taxon>
        <taxon>Capronia</taxon>
    </lineage>
</organism>
<dbReference type="Gene3D" id="1.10.3210.10">
    <property type="entry name" value="Hypothetical protein af1432"/>
    <property type="match status" value="1"/>
</dbReference>
<name>W9Y3Q4_9EURO</name>
<feature type="domain" description="HD" evidence="1">
    <location>
        <begin position="37"/>
        <end position="134"/>
    </location>
</feature>
<dbReference type="Proteomes" id="UP000019478">
    <property type="component" value="Unassembled WGS sequence"/>
</dbReference>
<dbReference type="Pfam" id="PF01966">
    <property type="entry name" value="HD"/>
    <property type="match status" value="1"/>
</dbReference>
<dbReference type="PANTHER" id="PTHR35569:SF1">
    <property type="entry name" value="CYANAMIDE HYDRATASE DDI2-RELATED"/>
    <property type="match status" value="1"/>
</dbReference>
<dbReference type="EMBL" id="AMGY01000003">
    <property type="protein sequence ID" value="EXJ87427.1"/>
    <property type="molecule type" value="Genomic_DNA"/>
</dbReference>
<dbReference type="HOGENOM" id="CLU_070871_1_0_1"/>
<dbReference type="InterPro" id="IPR003607">
    <property type="entry name" value="HD/PDEase_dom"/>
</dbReference>
<dbReference type="AlphaFoldDB" id="W9Y3Q4"/>
<comment type="caution">
    <text evidence="2">The sequence shown here is derived from an EMBL/GenBank/DDBJ whole genome shotgun (WGS) entry which is preliminary data.</text>
</comment>
<proteinExistence type="predicted"/>
<dbReference type="SUPFAM" id="SSF109604">
    <property type="entry name" value="HD-domain/PDEase-like"/>
    <property type="match status" value="1"/>
</dbReference>